<proteinExistence type="inferred from homology"/>
<keyword evidence="2" id="KW-0238">DNA-binding</keyword>
<dbReference type="EMBL" id="PP911589">
    <property type="protein sequence ID" value="XCA47403.1"/>
    <property type="molecule type" value="Genomic_DNA"/>
</dbReference>
<dbReference type="Gene3D" id="3.30.310.10">
    <property type="entry name" value="TATA-Binding Protein"/>
    <property type="match status" value="1"/>
</dbReference>
<protein>
    <recommendedName>
        <fullName evidence="6">Capsid protein</fullName>
    </recommendedName>
</protein>
<evidence type="ECO:0000256" key="4">
    <source>
        <dbReference type="SAM" id="MobiDB-lite"/>
    </source>
</evidence>
<dbReference type="SUPFAM" id="SSF55945">
    <property type="entry name" value="TATA-box binding protein-like"/>
    <property type="match status" value="1"/>
</dbReference>
<organism evidence="5">
    <name type="scientific">Micromonas commoda virus</name>
    <dbReference type="NCBI Taxonomy" id="3057169"/>
    <lineage>
        <taxon>Viruses</taxon>
        <taxon>Varidnaviria</taxon>
        <taxon>Bamfordvirae</taxon>
        <taxon>Nucleocytoviricota</taxon>
        <taxon>Megaviricetes</taxon>
        <taxon>Algavirales</taxon>
        <taxon>Phycodnaviridae</taxon>
    </lineage>
</organism>
<evidence type="ECO:0000256" key="3">
    <source>
        <dbReference type="ARBA" id="ARBA00023163"/>
    </source>
</evidence>
<feature type="region of interest" description="Disordered" evidence="4">
    <location>
        <begin position="566"/>
        <end position="590"/>
    </location>
</feature>
<dbReference type="Pfam" id="PF00352">
    <property type="entry name" value="TBP"/>
    <property type="match status" value="1"/>
</dbReference>
<dbReference type="GO" id="GO:0003677">
    <property type="term" value="F:DNA binding"/>
    <property type="evidence" value="ECO:0007669"/>
    <property type="project" value="UniProtKB-KW"/>
</dbReference>
<feature type="region of interest" description="Disordered" evidence="4">
    <location>
        <begin position="432"/>
        <end position="453"/>
    </location>
</feature>
<evidence type="ECO:0000256" key="2">
    <source>
        <dbReference type="ARBA" id="ARBA00023125"/>
    </source>
</evidence>
<comment type="similarity">
    <text evidence="1">Belongs to the TBP family.</text>
</comment>
<keyword evidence="3" id="KW-0804">Transcription</keyword>
<feature type="compositionally biased region" description="Basic residues" evidence="4">
    <location>
        <begin position="437"/>
        <end position="446"/>
    </location>
</feature>
<evidence type="ECO:0000313" key="5">
    <source>
        <dbReference type="EMBL" id="XCA47403.1"/>
    </source>
</evidence>
<accession>A0AAU7YNV6</accession>
<evidence type="ECO:0000256" key="1">
    <source>
        <dbReference type="ARBA" id="ARBA00005560"/>
    </source>
</evidence>
<dbReference type="GO" id="GO:0006352">
    <property type="term" value="P:DNA-templated transcription initiation"/>
    <property type="evidence" value="ECO:0007669"/>
    <property type="project" value="InterPro"/>
</dbReference>
<evidence type="ECO:0008006" key="6">
    <source>
        <dbReference type="Google" id="ProtNLM"/>
    </source>
</evidence>
<sequence length="590" mass="66199">MGLFNEFEKNNNSSPTAQNLIRQAPYLTNREKNSLRVNATRLKQNNIQARIQRMVGNKLKAANLSKMKISPLQLGVFNGMVNVDAKAGNYAVDVTEILYKKPIKRRPIARGSDFEIEVNAIKLLYGRMQIGAKHTFTVAPNKNAKNRHKYFVAQIDGFTYLGGKKQKLLVKIYTNGKMQVAGGIIDNNSRQPEMIRKFIVDNYASKYKFLYNPIRYYALVGTFQVQGAINLTKVAQAFAKSRNVNYEPELRPALKMTYYGNNFQLFTSGKIQVLGAKTVKSLHDAYNPIGYDLVKTMWIMGMIKPSANMPAAAVKKTTRPKNKAATLTNKNSNIKYLNGQNAIKVGPRKCLTVARPKLVAVAEKMGIVDITSKTTKPAICEKIKDRAFGTFKVGNKPCRAYKKDELVQIAIARGVSVVDSDTVDTLCKKLQMPKAASPKKRGRKPRAAAAPASRTANIAKKLDKRRLTNKAIKEDIKELYGKRWLKKYKNVMPSLNSDVADMKKVINALSLKKNKKNGLPFKTNVNKVKRDTVRTWKFQRQKQLNNKLNNLNNNLAAELEGVMNVATPSPKKNSPKGLNRFPKGTKVEQL</sequence>
<name>A0AAU7YNV6_9PHYC</name>
<reference evidence="5" key="1">
    <citation type="submission" date="2024-06" db="EMBL/GenBank/DDBJ databases">
        <title>Evidence of context-dependent and transient costs of resisting viral infection in isolates of the marine microalga Micromonas sp. (class Mamiellophyceae).</title>
        <authorList>
            <person name="Bedi de Silva A."/>
            <person name="Schvarcz C.R."/>
            <person name="Steward G.R."/>
            <person name="Edwards K.F."/>
        </authorList>
    </citation>
    <scope>NUCLEOTIDE SEQUENCE</scope>
    <source>
        <strain evidence="5">McV-KB2</strain>
    </source>
</reference>
<dbReference type="InterPro" id="IPR012295">
    <property type="entry name" value="TBP_dom_sf"/>
</dbReference>
<dbReference type="InterPro" id="IPR000814">
    <property type="entry name" value="TBP"/>
</dbReference>